<keyword evidence="1" id="KW-0812">Transmembrane</keyword>
<evidence type="ECO:0000256" key="1">
    <source>
        <dbReference type="SAM" id="Phobius"/>
    </source>
</evidence>
<dbReference type="SUPFAM" id="SSF81330">
    <property type="entry name" value="Gated mechanosensitive channel"/>
    <property type="match status" value="1"/>
</dbReference>
<comment type="caution">
    <text evidence="2">The sequence shown here is derived from an EMBL/GenBank/DDBJ whole genome shotgun (WGS) entry which is preliminary data.</text>
</comment>
<feature type="transmembrane region" description="Helical" evidence="1">
    <location>
        <begin position="89"/>
        <end position="108"/>
    </location>
</feature>
<evidence type="ECO:0008006" key="4">
    <source>
        <dbReference type="Google" id="ProtNLM"/>
    </source>
</evidence>
<sequence length="183" mass="20641">MILTKITNTDEIKKAKRQRRKIEIPDPISETMDAVNNLSDAMIDSRLAGDFRLFLTSDKVMGFAVGVVVGNAFSDFVKTFVDLSSGVVQFVYVWLVKGIVNGAVIPWSNFIKSFFTMILIAVSVFALVKLLNLMLVRNPKERFGYNASLAETMEIKKGQQETNKLLRELIELNKSQQNDTKML</sequence>
<gene>
    <name evidence="2" type="ORF">IV73_GL000869</name>
</gene>
<organism evidence="2 3">
    <name type="scientific">Weissella kandleri</name>
    <dbReference type="NCBI Taxonomy" id="1616"/>
    <lineage>
        <taxon>Bacteria</taxon>
        <taxon>Bacillati</taxon>
        <taxon>Bacillota</taxon>
        <taxon>Bacilli</taxon>
        <taxon>Lactobacillales</taxon>
        <taxon>Lactobacillaceae</taxon>
        <taxon>Weissella</taxon>
    </lineage>
</organism>
<feature type="transmembrane region" description="Helical" evidence="1">
    <location>
        <begin position="114"/>
        <end position="136"/>
    </location>
</feature>
<dbReference type="STRING" id="1616.IV73_GL000869"/>
<dbReference type="Gene3D" id="1.10.1200.120">
    <property type="entry name" value="Large-conductance mechanosensitive channel, MscL, domain 1"/>
    <property type="match status" value="1"/>
</dbReference>
<name>A0A0R2JM18_9LACO</name>
<protein>
    <recommendedName>
        <fullName evidence="4">Large-conductance mechanosensitive channel</fullName>
    </recommendedName>
</protein>
<dbReference type="EMBL" id="JQBP01000003">
    <property type="protein sequence ID" value="KRN75108.1"/>
    <property type="molecule type" value="Genomic_DNA"/>
</dbReference>
<evidence type="ECO:0000313" key="2">
    <source>
        <dbReference type="EMBL" id="KRN75108.1"/>
    </source>
</evidence>
<accession>A0A0R2JM18</accession>
<dbReference type="Pfam" id="PF01741">
    <property type="entry name" value="MscL"/>
    <property type="match status" value="1"/>
</dbReference>
<keyword evidence="1" id="KW-1133">Transmembrane helix</keyword>
<dbReference type="InterPro" id="IPR036019">
    <property type="entry name" value="MscL_channel"/>
</dbReference>
<proteinExistence type="predicted"/>
<evidence type="ECO:0000313" key="3">
    <source>
        <dbReference type="Proteomes" id="UP000051655"/>
    </source>
</evidence>
<keyword evidence="3" id="KW-1185">Reference proteome</keyword>
<dbReference type="Proteomes" id="UP000051655">
    <property type="component" value="Unassembled WGS sequence"/>
</dbReference>
<dbReference type="InterPro" id="IPR037673">
    <property type="entry name" value="MSC/AndL"/>
</dbReference>
<dbReference type="AlphaFoldDB" id="A0A0R2JM18"/>
<keyword evidence="1" id="KW-0472">Membrane</keyword>
<dbReference type="PATRIC" id="fig|1616.3.peg.889"/>
<reference evidence="2 3" key="1">
    <citation type="journal article" date="2015" name="Genome Announc.">
        <title>Expanding the biotechnology potential of lactobacilli through comparative genomics of 213 strains and associated genera.</title>
        <authorList>
            <person name="Sun Z."/>
            <person name="Harris H.M."/>
            <person name="McCann A."/>
            <person name="Guo C."/>
            <person name="Argimon S."/>
            <person name="Zhang W."/>
            <person name="Yang X."/>
            <person name="Jeffery I.B."/>
            <person name="Cooney J.C."/>
            <person name="Kagawa T.F."/>
            <person name="Liu W."/>
            <person name="Song Y."/>
            <person name="Salvetti E."/>
            <person name="Wrobel A."/>
            <person name="Rasinkangas P."/>
            <person name="Parkhill J."/>
            <person name="Rea M.C."/>
            <person name="O'Sullivan O."/>
            <person name="Ritari J."/>
            <person name="Douillard F.P."/>
            <person name="Paul Ross R."/>
            <person name="Yang R."/>
            <person name="Briner A.E."/>
            <person name="Felis G.E."/>
            <person name="de Vos W.M."/>
            <person name="Barrangou R."/>
            <person name="Klaenhammer T.R."/>
            <person name="Caufield P.W."/>
            <person name="Cui Y."/>
            <person name="Zhang H."/>
            <person name="O'Toole P.W."/>
        </authorList>
    </citation>
    <scope>NUCLEOTIDE SEQUENCE [LARGE SCALE GENOMIC DNA]</scope>
    <source>
        <strain evidence="2 3">DSM 20593</strain>
    </source>
</reference>